<dbReference type="Proteomes" id="UP000306918">
    <property type="component" value="Unassembled WGS sequence"/>
</dbReference>
<dbReference type="Pfam" id="PF01739">
    <property type="entry name" value="CheR"/>
    <property type="match status" value="1"/>
</dbReference>
<dbReference type="EMBL" id="STFF01000001">
    <property type="protein sequence ID" value="THU40800.1"/>
    <property type="molecule type" value="Genomic_DNA"/>
</dbReference>
<evidence type="ECO:0000313" key="7">
    <source>
        <dbReference type="EMBL" id="THU40800.1"/>
    </source>
</evidence>
<evidence type="ECO:0000313" key="8">
    <source>
        <dbReference type="Proteomes" id="UP000306918"/>
    </source>
</evidence>
<dbReference type="SUPFAM" id="SSF47757">
    <property type="entry name" value="Chemotaxis receptor methyltransferase CheR, N-terminal domain"/>
    <property type="match status" value="1"/>
</dbReference>
<dbReference type="RefSeq" id="WP_136575292.1">
    <property type="nucleotide sequence ID" value="NZ_STFF01000001.1"/>
</dbReference>
<dbReference type="PROSITE" id="PS50123">
    <property type="entry name" value="CHER"/>
    <property type="match status" value="1"/>
</dbReference>
<dbReference type="SUPFAM" id="SSF53335">
    <property type="entry name" value="S-adenosyl-L-methionine-dependent methyltransferases"/>
    <property type="match status" value="1"/>
</dbReference>
<evidence type="ECO:0000259" key="6">
    <source>
        <dbReference type="PROSITE" id="PS50123"/>
    </source>
</evidence>
<keyword evidence="8" id="KW-1185">Reference proteome</keyword>
<dbReference type="InterPro" id="IPR022641">
    <property type="entry name" value="CheR_N"/>
</dbReference>
<dbReference type="InterPro" id="IPR000780">
    <property type="entry name" value="CheR_MeTrfase"/>
</dbReference>
<dbReference type="AlphaFoldDB" id="A0A4S8HYP8"/>
<evidence type="ECO:0000256" key="2">
    <source>
        <dbReference type="ARBA" id="ARBA00012534"/>
    </source>
</evidence>
<dbReference type="InterPro" id="IPR036804">
    <property type="entry name" value="CheR_N_sf"/>
</dbReference>
<dbReference type="SMART" id="SM00138">
    <property type="entry name" value="MeTrc"/>
    <property type="match status" value="1"/>
</dbReference>
<dbReference type="PANTHER" id="PTHR24422">
    <property type="entry name" value="CHEMOTAXIS PROTEIN METHYLTRANSFERASE"/>
    <property type="match status" value="1"/>
</dbReference>
<evidence type="ECO:0000256" key="5">
    <source>
        <dbReference type="ARBA" id="ARBA00022691"/>
    </source>
</evidence>
<reference evidence="7 8" key="1">
    <citation type="submission" date="2019-04" db="EMBL/GenBank/DDBJ databases">
        <title>Niastella caeni sp. nov., isolated from activated sludge.</title>
        <authorList>
            <person name="Sheng M."/>
        </authorList>
    </citation>
    <scope>NUCLEOTIDE SEQUENCE [LARGE SCALE GENOMIC DNA]</scope>
    <source>
        <strain evidence="7 8">HX-2-15</strain>
    </source>
</reference>
<dbReference type="PANTHER" id="PTHR24422:SF26">
    <property type="entry name" value="CHEMOTAXIS PROTEIN METHYLTRANSFERASE"/>
    <property type="match status" value="1"/>
</dbReference>
<dbReference type="InterPro" id="IPR029063">
    <property type="entry name" value="SAM-dependent_MTases_sf"/>
</dbReference>
<sequence length="275" mass="31891">MTTRDFNRLSTYINNAYGIKMPAEKKVMLECRLQKRLTALHMSSYKEYCDFLFSDEGLEQEMLHMIDVVTTNKTDFFREPSHFEFLTQYALPELCEGWNGYKEINVWSAGCSSGEEVYTLAMVLNEFTEMVNGTSYRITGTDVSLTMLSKAAEAVYTEERIADIPMWLRKKYLLRSKDRAKQTIRINAALRGRTEFKRLNLMDEDYDVYGKFDVIFCRNVLIYFDKTTQCTVINKLAEKLKPGGYLFLGHSETVSNMQLSLVPVQPTILKKLSHQ</sequence>
<accession>A0A4S8HYP8</accession>
<dbReference type="Gene3D" id="3.40.50.150">
    <property type="entry name" value="Vaccinia Virus protein VP39"/>
    <property type="match status" value="1"/>
</dbReference>
<dbReference type="OrthoDB" id="9816309at2"/>
<proteinExistence type="predicted"/>
<dbReference type="Pfam" id="PF03705">
    <property type="entry name" value="CheR_N"/>
    <property type="match status" value="1"/>
</dbReference>
<name>A0A4S8HYP8_9BACT</name>
<dbReference type="EC" id="2.1.1.80" evidence="2"/>
<feature type="domain" description="CheR-type methyltransferase" evidence="6">
    <location>
        <begin position="1"/>
        <end position="275"/>
    </location>
</feature>
<dbReference type="GO" id="GO:0032259">
    <property type="term" value="P:methylation"/>
    <property type="evidence" value="ECO:0007669"/>
    <property type="project" value="UniProtKB-KW"/>
</dbReference>
<keyword evidence="4 7" id="KW-0808">Transferase</keyword>
<protein>
    <recommendedName>
        <fullName evidence="2">protein-glutamate O-methyltransferase</fullName>
        <ecNumber evidence="2">2.1.1.80</ecNumber>
    </recommendedName>
</protein>
<dbReference type="GO" id="GO:0008983">
    <property type="term" value="F:protein-glutamate O-methyltransferase activity"/>
    <property type="evidence" value="ECO:0007669"/>
    <property type="project" value="UniProtKB-EC"/>
</dbReference>
<comment type="caution">
    <text evidence="7">The sequence shown here is derived from an EMBL/GenBank/DDBJ whole genome shotgun (WGS) entry which is preliminary data.</text>
</comment>
<dbReference type="Gene3D" id="1.10.155.10">
    <property type="entry name" value="Chemotaxis receptor methyltransferase CheR, N-terminal domain"/>
    <property type="match status" value="1"/>
</dbReference>
<dbReference type="PIRSF" id="PIRSF000410">
    <property type="entry name" value="CheR"/>
    <property type="match status" value="1"/>
</dbReference>
<organism evidence="7 8">
    <name type="scientific">Niastella caeni</name>
    <dbReference type="NCBI Taxonomy" id="2569763"/>
    <lineage>
        <taxon>Bacteria</taxon>
        <taxon>Pseudomonadati</taxon>
        <taxon>Bacteroidota</taxon>
        <taxon>Chitinophagia</taxon>
        <taxon>Chitinophagales</taxon>
        <taxon>Chitinophagaceae</taxon>
        <taxon>Niastella</taxon>
    </lineage>
</organism>
<dbReference type="PRINTS" id="PR00996">
    <property type="entry name" value="CHERMTFRASE"/>
</dbReference>
<evidence type="ECO:0000256" key="4">
    <source>
        <dbReference type="ARBA" id="ARBA00022679"/>
    </source>
</evidence>
<evidence type="ECO:0000256" key="1">
    <source>
        <dbReference type="ARBA" id="ARBA00001541"/>
    </source>
</evidence>
<comment type="catalytic activity">
    <reaction evidence="1">
        <text>L-glutamyl-[protein] + S-adenosyl-L-methionine = [protein]-L-glutamate 5-O-methyl ester + S-adenosyl-L-homocysteine</text>
        <dbReference type="Rhea" id="RHEA:24452"/>
        <dbReference type="Rhea" id="RHEA-COMP:10208"/>
        <dbReference type="Rhea" id="RHEA-COMP:10311"/>
        <dbReference type="ChEBI" id="CHEBI:29973"/>
        <dbReference type="ChEBI" id="CHEBI:57856"/>
        <dbReference type="ChEBI" id="CHEBI:59789"/>
        <dbReference type="ChEBI" id="CHEBI:82795"/>
        <dbReference type="EC" id="2.1.1.80"/>
    </reaction>
</comment>
<evidence type="ECO:0000256" key="3">
    <source>
        <dbReference type="ARBA" id="ARBA00022603"/>
    </source>
</evidence>
<dbReference type="InterPro" id="IPR026024">
    <property type="entry name" value="Chemotaxis_MeTrfase_CheR"/>
</dbReference>
<dbReference type="InterPro" id="IPR050903">
    <property type="entry name" value="Bact_Chemotaxis_MeTrfase"/>
</dbReference>
<dbReference type="InterPro" id="IPR022642">
    <property type="entry name" value="CheR_C"/>
</dbReference>
<keyword evidence="5" id="KW-0949">S-adenosyl-L-methionine</keyword>
<gene>
    <name evidence="7" type="ORF">FAM09_01425</name>
</gene>
<dbReference type="CDD" id="cd02440">
    <property type="entry name" value="AdoMet_MTases"/>
    <property type="match status" value="1"/>
</dbReference>
<keyword evidence="3 7" id="KW-0489">Methyltransferase</keyword>